<protein>
    <recommendedName>
        <fullName evidence="2">Lipoprotein</fullName>
    </recommendedName>
</protein>
<accession>A0A3B0X7H7</accession>
<reference evidence="1" key="1">
    <citation type="submission" date="2018-06" db="EMBL/GenBank/DDBJ databases">
        <authorList>
            <person name="Zhirakovskaya E."/>
        </authorList>
    </citation>
    <scope>NUCLEOTIDE SEQUENCE</scope>
</reference>
<gene>
    <name evidence="1" type="ORF">MNBD_GAMMA08-276</name>
</gene>
<organism evidence="1">
    <name type="scientific">hydrothermal vent metagenome</name>
    <dbReference type="NCBI Taxonomy" id="652676"/>
    <lineage>
        <taxon>unclassified sequences</taxon>
        <taxon>metagenomes</taxon>
        <taxon>ecological metagenomes</taxon>
    </lineage>
</organism>
<evidence type="ECO:0000313" key="1">
    <source>
        <dbReference type="EMBL" id="VAW64248.1"/>
    </source>
</evidence>
<proteinExistence type="predicted"/>
<evidence type="ECO:0008006" key="2">
    <source>
        <dbReference type="Google" id="ProtNLM"/>
    </source>
</evidence>
<dbReference type="AlphaFoldDB" id="A0A3B0X7H7"/>
<dbReference type="PROSITE" id="PS51257">
    <property type="entry name" value="PROKAR_LIPOPROTEIN"/>
    <property type="match status" value="1"/>
</dbReference>
<sequence>MKIIKITICTLILGAITACSGSYYVAPELKESAAVSFSNLSPEIPEIYILIKGKSSQINSNYFEKRKPQQRSRYTLKIPAKEKITFNYVYNWVMGEYRDVVSVQNKLYANVETKTRKEVDTCRNNVSFKSEADKHYEVYFGIVRGKCVIKVSEVFIDKNGRKSLKKLKQKND</sequence>
<dbReference type="EMBL" id="UOFH01000277">
    <property type="protein sequence ID" value="VAW64248.1"/>
    <property type="molecule type" value="Genomic_DNA"/>
</dbReference>
<name>A0A3B0X7H7_9ZZZZ</name>